<evidence type="ECO:0000256" key="3">
    <source>
        <dbReference type="ARBA" id="ARBA00004241"/>
    </source>
</evidence>
<evidence type="ECO:0000313" key="23">
    <source>
        <dbReference type="RefSeq" id="XP_045550219.1"/>
    </source>
</evidence>
<gene>
    <name evidence="23" type="primary">LOC106569366</name>
</gene>
<dbReference type="InterPro" id="IPR009003">
    <property type="entry name" value="Peptidase_S1_PA"/>
</dbReference>
<keyword evidence="9 18" id="KW-0732">Signal</keyword>
<evidence type="ECO:0000259" key="19">
    <source>
        <dbReference type="PROSITE" id="PS50234"/>
    </source>
</evidence>
<dbReference type="SUPFAM" id="SSF50494">
    <property type="entry name" value="Trypsin-like serine proteases"/>
    <property type="match status" value="1"/>
</dbReference>
<feature type="domain" description="Sushi" evidence="21">
    <location>
        <begin position="89"/>
        <end position="148"/>
    </location>
</feature>
<feature type="domain" description="Sushi" evidence="21">
    <location>
        <begin position="151"/>
        <end position="208"/>
    </location>
</feature>
<evidence type="ECO:0000256" key="17">
    <source>
        <dbReference type="PROSITE-ProRule" id="PRU00302"/>
    </source>
</evidence>
<dbReference type="PANTHER" id="PTHR46393:SF6">
    <property type="entry name" value="COMPLEMENT C2-RELATED"/>
    <property type="match status" value="1"/>
</dbReference>
<evidence type="ECO:0000256" key="4">
    <source>
        <dbReference type="ARBA" id="ARBA00004613"/>
    </source>
</evidence>
<feature type="domain" description="Peptidase S1" evidence="20">
    <location>
        <begin position="463"/>
        <end position="758"/>
    </location>
</feature>
<keyword evidence="5" id="KW-0964">Secreted</keyword>
<dbReference type="InterPro" id="IPR001254">
    <property type="entry name" value="Trypsin_dom"/>
</dbReference>
<dbReference type="SMART" id="SM00032">
    <property type="entry name" value="CCP"/>
    <property type="match status" value="3"/>
</dbReference>
<keyword evidence="6" id="KW-0399">Innate immunity</keyword>
<dbReference type="PANTHER" id="PTHR46393">
    <property type="entry name" value="SUSHI DOMAIN-CONTAINING PROTEIN"/>
    <property type="match status" value="1"/>
</dbReference>
<evidence type="ECO:0000256" key="10">
    <source>
        <dbReference type="ARBA" id="ARBA00022737"/>
    </source>
</evidence>
<dbReference type="GeneID" id="106569366"/>
<dbReference type="CDD" id="cd00033">
    <property type="entry name" value="CCP"/>
    <property type="match status" value="3"/>
</dbReference>
<dbReference type="Gene3D" id="2.10.70.10">
    <property type="entry name" value="Complement Module, domain 1"/>
    <property type="match status" value="3"/>
</dbReference>
<dbReference type="SMART" id="SM00020">
    <property type="entry name" value="Tryp_SPc"/>
    <property type="match status" value="1"/>
</dbReference>
<dbReference type="PIRSF" id="PIRSF001154">
    <property type="entry name" value="Compl_C2_B"/>
    <property type="match status" value="1"/>
</dbReference>
<evidence type="ECO:0000256" key="8">
    <source>
        <dbReference type="ARBA" id="ARBA00022670"/>
    </source>
</evidence>
<dbReference type="Pfam" id="PF00092">
    <property type="entry name" value="VWA"/>
    <property type="match status" value="1"/>
</dbReference>
<keyword evidence="10" id="KW-0677">Repeat</keyword>
<dbReference type="PROSITE" id="PS00134">
    <property type="entry name" value="TRYPSIN_HIS"/>
    <property type="match status" value="1"/>
</dbReference>
<name>A0ABM3CUK0_SALSA</name>
<dbReference type="PROSITE" id="PS50240">
    <property type="entry name" value="TRYPSIN_DOM"/>
    <property type="match status" value="1"/>
</dbReference>
<dbReference type="Gene3D" id="2.40.10.10">
    <property type="entry name" value="Trypsin-like serine proteases"/>
    <property type="match status" value="2"/>
</dbReference>
<evidence type="ECO:0000256" key="2">
    <source>
        <dbReference type="ARBA" id="ARBA00001946"/>
    </source>
</evidence>
<keyword evidence="7 17" id="KW-0768">Sushi</keyword>
<evidence type="ECO:0000256" key="1">
    <source>
        <dbReference type="ARBA" id="ARBA00001936"/>
    </source>
</evidence>
<dbReference type="InterPro" id="IPR018114">
    <property type="entry name" value="TRYPSIN_HIS"/>
</dbReference>
<sequence length="758" mass="85053">MGPEILTLIYSLILCLVCTVSSGVSVCSTDGMSIRGGEYSLSNGSNVGSELLYHCPDGYYPYPKRMHRCLGHNRWSPSPSRRGSECRVMTCPDPSVLRNGEVSPVLLQYVVGDQTTYECHDGYAFAGSASRVCKSNGKWSGDTPICDHGSGHCRDPGVPPGAKRNGNMLDIGDRVTYECSLGLMLLGSKERICLEGGDWSGTEPVCYSKHYYDTPEEVSKYFSTSLENRLAISGLDDNTDGQQVQRSIQMRQGGKLHIYIALDNSGSISRDNFTVAKNCVKALINQISFFEVIPRYGILSFASEVNEIVDIFSPSSHSDMVLHNLNKVTYGKLNGTGSNLSRVFKKIHEKMAVFKKRNELEDTQQAIIMFTDGNVVVCKTNMGGSAEPTVIRIRNLMEEIHGKDWQKYLDIYVFGVGAEMNEEEINKLVSKKSSEKHFYKLRDDTKLTSLFKMIIDESNSVGLCGLSWDRDGDDSTSSKRQEYPWVVTISVEVGNEHSSCMGALVTPRFVLTAAHCFREKQIDRIKVKVFNQEDMTLEQKPIIHSEYDVFKKKDKGVSEFYDYDVALLKLNSDVQMSKYTRPICIPCTISSIRASGLHTSTTCKAQEEFLLNQNSVPARFMSEWKGQMYEKDVQIKLKEKRESCIKDAEEAEGIKNYKEAVTKNFLCTGGTEDKVEDVACKGDSGGALYLKNQKRRIQVGVISWGVKDLCMGNNIPKPLSTATTRDYHINLFRMQKFLKMHLGEKKNETNYEPLKFVD</sequence>
<keyword evidence="22" id="KW-1185">Reference proteome</keyword>
<keyword evidence="13" id="KW-0391">Immunity</keyword>
<dbReference type="PRINTS" id="PR00722">
    <property type="entry name" value="CHYMOTRYPSIN"/>
</dbReference>
<dbReference type="Gene3D" id="3.40.50.410">
    <property type="entry name" value="von Willebrand factor, type A domain"/>
    <property type="match status" value="1"/>
</dbReference>
<proteinExistence type="predicted"/>
<feature type="disulfide bond" evidence="17">
    <location>
        <begin position="179"/>
        <end position="206"/>
    </location>
</feature>
<feature type="chain" id="PRO_5045553341" description="C3/C5 convertase" evidence="18">
    <location>
        <begin position="24"/>
        <end position="758"/>
    </location>
</feature>
<feature type="domain" description="VWFA" evidence="19">
    <location>
        <begin position="257"/>
        <end position="454"/>
    </location>
</feature>
<dbReference type="SUPFAM" id="SSF57535">
    <property type="entry name" value="Complement control module/SCR domain"/>
    <property type="match status" value="3"/>
</dbReference>
<dbReference type="InterPro" id="IPR035976">
    <property type="entry name" value="Sushi/SCR/CCP_sf"/>
</dbReference>
<keyword evidence="12" id="KW-0720">Serine protease</keyword>
<evidence type="ECO:0000256" key="16">
    <source>
        <dbReference type="ARBA" id="ARBA00029636"/>
    </source>
</evidence>
<protein>
    <recommendedName>
        <fullName evidence="16">C3/C5 convertase</fullName>
    </recommendedName>
</protein>
<dbReference type="RefSeq" id="XP_045550219.1">
    <property type="nucleotide sequence ID" value="XM_045694263.1"/>
</dbReference>
<evidence type="ECO:0000256" key="9">
    <source>
        <dbReference type="ARBA" id="ARBA00022729"/>
    </source>
</evidence>
<comment type="caution">
    <text evidence="17">Lacks conserved residue(s) required for the propagation of feature annotation.</text>
</comment>
<dbReference type="Pfam" id="PF00089">
    <property type="entry name" value="Trypsin"/>
    <property type="match status" value="1"/>
</dbReference>
<evidence type="ECO:0000256" key="5">
    <source>
        <dbReference type="ARBA" id="ARBA00022525"/>
    </source>
</evidence>
<dbReference type="InterPro" id="IPR000436">
    <property type="entry name" value="Sushi_SCR_CCP_dom"/>
</dbReference>
<organism evidence="22 23">
    <name type="scientific">Salmo salar</name>
    <name type="common">Atlantic salmon</name>
    <dbReference type="NCBI Taxonomy" id="8030"/>
    <lineage>
        <taxon>Eukaryota</taxon>
        <taxon>Metazoa</taxon>
        <taxon>Chordata</taxon>
        <taxon>Craniata</taxon>
        <taxon>Vertebrata</taxon>
        <taxon>Euteleostomi</taxon>
        <taxon>Actinopterygii</taxon>
        <taxon>Neopterygii</taxon>
        <taxon>Teleostei</taxon>
        <taxon>Protacanthopterygii</taxon>
        <taxon>Salmoniformes</taxon>
        <taxon>Salmonidae</taxon>
        <taxon>Salmoninae</taxon>
        <taxon>Salmo</taxon>
    </lineage>
</organism>
<dbReference type="Pfam" id="PF00084">
    <property type="entry name" value="Sushi"/>
    <property type="match status" value="3"/>
</dbReference>
<dbReference type="SMART" id="SM00327">
    <property type="entry name" value="VWA"/>
    <property type="match status" value="1"/>
</dbReference>
<keyword evidence="15" id="KW-0325">Glycoprotein</keyword>
<comment type="cofactor">
    <cofactor evidence="2">
        <name>Mg(2+)</name>
        <dbReference type="ChEBI" id="CHEBI:18420"/>
    </cofactor>
</comment>
<dbReference type="InterPro" id="IPR043504">
    <property type="entry name" value="Peptidase_S1_PA_chymotrypsin"/>
</dbReference>
<comment type="subcellular location">
    <subcellularLocation>
        <location evidence="3">Cell surface</location>
    </subcellularLocation>
    <subcellularLocation>
        <location evidence="4">Secreted</location>
    </subcellularLocation>
</comment>
<evidence type="ECO:0000256" key="7">
    <source>
        <dbReference type="ARBA" id="ARBA00022659"/>
    </source>
</evidence>
<accession>A0ABM3CUK0</accession>
<evidence type="ECO:0000259" key="21">
    <source>
        <dbReference type="PROSITE" id="PS50923"/>
    </source>
</evidence>
<dbReference type="InterPro" id="IPR036465">
    <property type="entry name" value="vWFA_dom_sf"/>
</dbReference>
<evidence type="ECO:0000256" key="18">
    <source>
        <dbReference type="SAM" id="SignalP"/>
    </source>
</evidence>
<dbReference type="PROSITE" id="PS50923">
    <property type="entry name" value="SUSHI"/>
    <property type="match status" value="2"/>
</dbReference>
<reference evidence="23" key="1">
    <citation type="submission" date="2025-08" db="UniProtKB">
        <authorList>
            <consortium name="RefSeq"/>
        </authorList>
    </citation>
    <scope>IDENTIFICATION</scope>
</reference>
<evidence type="ECO:0000256" key="13">
    <source>
        <dbReference type="ARBA" id="ARBA00022859"/>
    </source>
</evidence>
<evidence type="ECO:0000256" key="15">
    <source>
        <dbReference type="ARBA" id="ARBA00023180"/>
    </source>
</evidence>
<dbReference type="CDD" id="cd00190">
    <property type="entry name" value="Tryp_SPc"/>
    <property type="match status" value="1"/>
</dbReference>
<evidence type="ECO:0000256" key="14">
    <source>
        <dbReference type="ARBA" id="ARBA00023157"/>
    </source>
</evidence>
<keyword evidence="11" id="KW-0378">Hydrolase</keyword>
<keyword evidence="14 17" id="KW-1015">Disulfide bond</keyword>
<dbReference type="InterPro" id="IPR001314">
    <property type="entry name" value="Peptidase_S1A"/>
</dbReference>
<dbReference type="Proteomes" id="UP001652741">
    <property type="component" value="Chromosome ssa14"/>
</dbReference>
<feature type="disulfide bond" evidence="17">
    <location>
        <begin position="119"/>
        <end position="146"/>
    </location>
</feature>
<dbReference type="SUPFAM" id="SSF53300">
    <property type="entry name" value="vWA-like"/>
    <property type="match status" value="1"/>
</dbReference>
<evidence type="ECO:0000259" key="20">
    <source>
        <dbReference type="PROSITE" id="PS50240"/>
    </source>
</evidence>
<evidence type="ECO:0000256" key="6">
    <source>
        <dbReference type="ARBA" id="ARBA00022588"/>
    </source>
</evidence>
<evidence type="ECO:0000256" key="12">
    <source>
        <dbReference type="ARBA" id="ARBA00022825"/>
    </source>
</evidence>
<comment type="cofactor">
    <cofactor evidence="1">
        <name>Mn(2+)</name>
        <dbReference type="ChEBI" id="CHEBI:29035"/>
    </cofactor>
</comment>
<evidence type="ECO:0000256" key="11">
    <source>
        <dbReference type="ARBA" id="ARBA00022801"/>
    </source>
</evidence>
<dbReference type="PROSITE" id="PS50234">
    <property type="entry name" value="VWFA"/>
    <property type="match status" value="1"/>
</dbReference>
<dbReference type="InterPro" id="IPR002035">
    <property type="entry name" value="VWF_A"/>
</dbReference>
<keyword evidence="8" id="KW-0645">Protease</keyword>
<evidence type="ECO:0000313" key="22">
    <source>
        <dbReference type="Proteomes" id="UP001652741"/>
    </source>
</evidence>
<dbReference type="InterPro" id="IPR011360">
    <property type="entry name" value="Compl_C2_B"/>
</dbReference>
<feature type="signal peptide" evidence="18">
    <location>
        <begin position="1"/>
        <end position="23"/>
    </location>
</feature>